<organism evidence="1 2">
    <name type="scientific">Ulvibacter litoralis</name>
    <dbReference type="NCBI Taxonomy" id="227084"/>
    <lineage>
        <taxon>Bacteria</taxon>
        <taxon>Pseudomonadati</taxon>
        <taxon>Bacteroidota</taxon>
        <taxon>Flavobacteriia</taxon>
        <taxon>Flavobacteriales</taxon>
        <taxon>Flavobacteriaceae</taxon>
        <taxon>Ulvibacter</taxon>
    </lineage>
</organism>
<protein>
    <submittedName>
        <fullName evidence="1">Uncharacterized protein</fullName>
    </submittedName>
</protein>
<keyword evidence="2" id="KW-1185">Reference proteome</keyword>
<accession>A0A1G7J1B1</accession>
<name>A0A1G7J1B1_9FLAO</name>
<evidence type="ECO:0000313" key="2">
    <source>
        <dbReference type="Proteomes" id="UP000199321"/>
    </source>
</evidence>
<dbReference type="EMBL" id="FNBA01000008">
    <property type="protein sequence ID" value="SDF18594.1"/>
    <property type="molecule type" value="Genomic_DNA"/>
</dbReference>
<dbReference type="RefSeq" id="WP_093145308.1">
    <property type="nucleotide sequence ID" value="NZ_BMWO01000006.1"/>
</dbReference>
<proteinExistence type="predicted"/>
<dbReference type="OrthoDB" id="1449068at2"/>
<gene>
    <name evidence="1" type="ORF">SAMN05421855_10832</name>
</gene>
<dbReference type="AlphaFoldDB" id="A0A1G7J1B1"/>
<dbReference type="STRING" id="227084.SAMN05421855_10832"/>
<evidence type="ECO:0000313" key="1">
    <source>
        <dbReference type="EMBL" id="SDF18594.1"/>
    </source>
</evidence>
<reference evidence="1 2" key="1">
    <citation type="submission" date="2016-10" db="EMBL/GenBank/DDBJ databases">
        <authorList>
            <person name="de Groot N.N."/>
        </authorList>
    </citation>
    <scope>NUCLEOTIDE SEQUENCE [LARGE SCALE GENOMIC DNA]</scope>
    <source>
        <strain evidence="1 2">DSM 16195</strain>
    </source>
</reference>
<sequence>MENSNKLVNQKMRELIEVSCDIENSGDTYYSLHKSLLKFFFNAIAVTIDYDKKLISLWNSKPTRKVDFKLYGIDEAVSAKVNYTNLEDTLKGCLEEGEKQERFYRSLLAFYSQKSSTGASSNFKSA</sequence>
<dbReference type="Proteomes" id="UP000199321">
    <property type="component" value="Unassembled WGS sequence"/>
</dbReference>